<protein>
    <submittedName>
        <fullName evidence="1 2">Uncharacterized protein</fullName>
    </submittedName>
</protein>
<accession>A0A0Q3IQE0</accession>
<dbReference type="InParanoid" id="A0A0Q3IQE0"/>
<dbReference type="Proteomes" id="UP000008810">
    <property type="component" value="Chromosome 4"/>
</dbReference>
<reference evidence="1" key="2">
    <citation type="submission" date="2017-06" db="EMBL/GenBank/DDBJ databases">
        <title>WGS assembly of Brachypodium distachyon.</title>
        <authorList>
            <consortium name="The International Brachypodium Initiative"/>
            <person name="Lucas S."/>
            <person name="Harmon-Smith M."/>
            <person name="Lail K."/>
            <person name="Tice H."/>
            <person name="Grimwood J."/>
            <person name="Bruce D."/>
            <person name="Barry K."/>
            <person name="Shu S."/>
            <person name="Lindquist E."/>
            <person name="Wang M."/>
            <person name="Pitluck S."/>
            <person name="Vogel J.P."/>
            <person name="Garvin D.F."/>
            <person name="Mockler T.C."/>
            <person name="Schmutz J."/>
            <person name="Rokhsar D."/>
            <person name="Bevan M.W."/>
        </authorList>
    </citation>
    <scope>NUCLEOTIDE SEQUENCE</scope>
    <source>
        <strain evidence="1">Bd21</strain>
    </source>
</reference>
<dbReference type="EMBL" id="CM000883">
    <property type="protein sequence ID" value="KQJ88472.1"/>
    <property type="molecule type" value="Genomic_DNA"/>
</dbReference>
<dbReference type="Gramene" id="KQJ88472">
    <property type="protein sequence ID" value="KQJ88472"/>
    <property type="gene ID" value="BRADI_4g18352v3"/>
</dbReference>
<evidence type="ECO:0000313" key="1">
    <source>
        <dbReference type="EMBL" id="KQJ88472.1"/>
    </source>
</evidence>
<sequence length="45" mass="5186">MARFLPLRCSQIHADPDRHGHAIHILYLVAVKFIRVTQLYSSPVD</sequence>
<dbReference type="AlphaFoldDB" id="A0A0Q3IQE0"/>
<evidence type="ECO:0000313" key="3">
    <source>
        <dbReference type="Proteomes" id="UP000008810"/>
    </source>
</evidence>
<dbReference type="EnsemblPlants" id="KQJ88472">
    <property type="protein sequence ID" value="KQJ88472"/>
    <property type="gene ID" value="BRADI_4g18352v3"/>
</dbReference>
<reference evidence="1 2" key="1">
    <citation type="journal article" date="2010" name="Nature">
        <title>Genome sequencing and analysis of the model grass Brachypodium distachyon.</title>
        <authorList>
            <consortium name="International Brachypodium Initiative"/>
        </authorList>
    </citation>
    <scope>NUCLEOTIDE SEQUENCE [LARGE SCALE GENOMIC DNA]</scope>
    <source>
        <strain evidence="1 2">Bd21</strain>
    </source>
</reference>
<proteinExistence type="predicted"/>
<keyword evidence="3" id="KW-1185">Reference proteome</keyword>
<gene>
    <name evidence="1" type="ORF">BRADI_4g18352v3</name>
</gene>
<reference evidence="2" key="3">
    <citation type="submission" date="2018-08" db="UniProtKB">
        <authorList>
            <consortium name="EnsemblPlants"/>
        </authorList>
    </citation>
    <scope>IDENTIFICATION</scope>
    <source>
        <strain evidence="2">cv. Bd21</strain>
    </source>
</reference>
<name>A0A0Q3IQE0_BRADI</name>
<evidence type="ECO:0000313" key="2">
    <source>
        <dbReference type="EnsemblPlants" id="KQJ88472"/>
    </source>
</evidence>
<organism evidence="1">
    <name type="scientific">Brachypodium distachyon</name>
    <name type="common">Purple false brome</name>
    <name type="synonym">Trachynia distachya</name>
    <dbReference type="NCBI Taxonomy" id="15368"/>
    <lineage>
        <taxon>Eukaryota</taxon>
        <taxon>Viridiplantae</taxon>
        <taxon>Streptophyta</taxon>
        <taxon>Embryophyta</taxon>
        <taxon>Tracheophyta</taxon>
        <taxon>Spermatophyta</taxon>
        <taxon>Magnoliopsida</taxon>
        <taxon>Liliopsida</taxon>
        <taxon>Poales</taxon>
        <taxon>Poaceae</taxon>
        <taxon>BOP clade</taxon>
        <taxon>Pooideae</taxon>
        <taxon>Stipodae</taxon>
        <taxon>Brachypodieae</taxon>
        <taxon>Brachypodium</taxon>
    </lineage>
</organism>